<name>Q2GQV5_CHAGB</name>
<keyword evidence="2" id="KW-1185">Reference proteome</keyword>
<reference evidence="2" key="1">
    <citation type="journal article" date="2015" name="Genome Announc.">
        <title>Draft genome sequence of the cellulolytic fungus Chaetomium globosum.</title>
        <authorList>
            <person name="Cuomo C.A."/>
            <person name="Untereiner W.A."/>
            <person name="Ma L.-J."/>
            <person name="Grabherr M."/>
            <person name="Birren B.W."/>
        </authorList>
    </citation>
    <scope>NUCLEOTIDE SEQUENCE [LARGE SCALE GENOMIC DNA]</scope>
    <source>
        <strain evidence="2">ATCC 6205 / CBS 148.51 / DSM 1962 / NBRC 6347 / NRRL 1970</strain>
    </source>
</reference>
<dbReference type="InParanoid" id="Q2GQV5"/>
<protein>
    <submittedName>
        <fullName evidence="1">Uncharacterized protein</fullName>
    </submittedName>
</protein>
<dbReference type="EMBL" id="CH408035">
    <property type="protein sequence ID" value="EAQ83245.1"/>
    <property type="molecule type" value="Genomic_DNA"/>
</dbReference>
<dbReference type="HOGENOM" id="CLU_2222970_0_0_1"/>
<proteinExistence type="predicted"/>
<evidence type="ECO:0000313" key="1">
    <source>
        <dbReference type="EMBL" id="EAQ83245.1"/>
    </source>
</evidence>
<dbReference type="VEuPathDB" id="FungiDB:CHGG_09649"/>
<dbReference type="Proteomes" id="UP000001056">
    <property type="component" value="Unassembled WGS sequence"/>
</dbReference>
<organism evidence="1 2">
    <name type="scientific">Chaetomium globosum (strain ATCC 6205 / CBS 148.51 / DSM 1962 / NBRC 6347 / NRRL 1970)</name>
    <name type="common">Soil fungus</name>
    <dbReference type="NCBI Taxonomy" id="306901"/>
    <lineage>
        <taxon>Eukaryota</taxon>
        <taxon>Fungi</taxon>
        <taxon>Dikarya</taxon>
        <taxon>Ascomycota</taxon>
        <taxon>Pezizomycotina</taxon>
        <taxon>Sordariomycetes</taxon>
        <taxon>Sordariomycetidae</taxon>
        <taxon>Sordariales</taxon>
        <taxon>Chaetomiaceae</taxon>
        <taxon>Chaetomium</taxon>
    </lineage>
</organism>
<dbReference type="GeneID" id="4396075"/>
<accession>Q2GQV5</accession>
<evidence type="ECO:0000313" key="2">
    <source>
        <dbReference type="Proteomes" id="UP000001056"/>
    </source>
</evidence>
<gene>
    <name evidence="1" type="ORF">CHGG_09649</name>
</gene>
<dbReference type="AlphaFoldDB" id="Q2GQV5"/>
<dbReference type="RefSeq" id="XP_001227576.1">
    <property type="nucleotide sequence ID" value="XM_001227575.1"/>
</dbReference>
<sequence>MDHGYKLRLRFPRALLSYRRSREQWTVPPLPVKVIRNYETWDLTGISFTMSRPISPSKVEGLDIEINCQTHPSGERRTVLESQQLRIDCTKVIGCQKVMKERQPVH</sequence>